<accession>A0A1X7L8B2</accession>
<reference evidence="6" key="1">
    <citation type="submission" date="2017-04" db="EMBL/GenBank/DDBJ databases">
        <authorList>
            <person name="Varghese N."/>
            <person name="Submissions S."/>
        </authorList>
    </citation>
    <scope>NUCLEOTIDE SEQUENCE [LARGE SCALE GENOMIC DNA]</scope>
    <source>
        <strain evidence="6">DSM 19835</strain>
    </source>
</reference>
<protein>
    <submittedName>
        <fullName evidence="5">Helix-turn-helix domain-containing protein</fullName>
    </submittedName>
</protein>
<dbReference type="PROSITE" id="PS01124">
    <property type="entry name" value="HTH_ARAC_FAMILY_2"/>
    <property type="match status" value="1"/>
</dbReference>
<dbReference type="OrthoDB" id="952277at2"/>
<dbReference type="Proteomes" id="UP000193420">
    <property type="component" value="Unassembled WGS sequence"/>
</dbReference>
<organism evidence="5 6">
    <name type="scientific">Arenibacter troitsensis</name>
    <dbReference type="NCBI Taxonomy" id="188872"/>
    <lineage>
        <taxon>Bacteria</taxon>
        <taxon>Pseudomonadati</taxon>
        <taxon>Bacteroidota</taxon>
        <taxon>Flavobacteriia</taxon>
        <taxon>Flavobacteriales</taxon>
        <taxon>Flavobacteriaceae</taxon>
        <taxon>Arenibacter</taxon>
    </lineage>
</organism>
<dbReference type="GO" id="GO:0003700">
    <property type="term" value="F:DNA-binding transcription factor activity"/>
    <property type="evidence" value="ECO:0007669"/>
    <property type="project" value="InterPro"/>
</dbReference>
<gene>
    <name evidence="5" type="ORF">SAMN03080602_03925</name>
</gene>
<proteinExistence type="predicted"/>
<evidence type="ECO:0000256" key="2">
    <source>
        <dbReference type="ARBA" id="ARBA00023125"/>
    </source>
</evidence>
<dbReference type="AlphaFoldDB" id="A0A1X7L8B2"/>
<dbReference type="RefSeq" id="WP_085500587.1">
    <property type="nucleotide sequence ID" value="NZ_FXAO01000010.1"/>
</dbReference>
<dbReference type="SUPFAM" id="SSF46689">
    <property type="entry name" value="Homeodomain-like"/>
    <property type="match status" value="1"/>
</dbReference>
<keyword evidence="6" id="KW-1185">Reference proteome</keyword>
<sequence length="187" mass="21430">MKRLLIKNMVCDRCKTLLAQEFTKAGIVIISIKLGEIVYEENADNEEGIIEGILKNNGFELVKDTADMILENIKIQLINTINNGENDIAGNMSSYLSKKLNKDYSILSKMFSKKEGVTIEKYYIDLKIERAKELIQMNELNFSEIGYALNYRNSSHLASQFKSVTGMSMGEYKKLQQWDRKPLDKIV</sequence>
<name>A0A1X7L8B2_9FLAO</name>
<dbReference type="PANTHER" id="PTHR43280">
    <property type="entry name" value="ARAC-FAMILY TRANSCRIPTIONAL REGULATOR"/>
    <property type="match status" value="1"/>
</dbReference>
<keyword evidence="2" id="KW-0238">DNA-binding</keyword>
<dbReference type="InterPro" id="IPR009057">
    <property type="entry name" value="Homeodomain-like_sf"/>
</dbReference>
<keyword evidence="3" id="KW-0804">Transcription</keyword>
<feature type="domain" description="HTH araC/xylS-type" evidence="4">
    <location>
        <begin position="96"/>
        <end position="175"/>
    </location>
</feature>
<dbReference type="PANTHER" id="PTHR43280:SF2">
    <property type="entry name" value="HTH-TYPE TRANSCRIPTIONAL REGULATOR EXSA"/>
    <property type="match status" value="1"/>
</dbReference>
<dbReference type="EMBL" id="FXAO01000010">
    <property type="protein sequence ID" value="SMG50076.1"/>
    <property type="molecule type" value="Genomic_DNA"/>
</dbReference>
<evidence type="ECO:0000259" key="4">
    <source>
        <dbReference type="PROSITE" id="PS01124"/>
    </source>
</evidence>
<dbReference type="SMART" id="SM00342">
    <property type="entry name" value="HTH_ARAC"/>
    <property type="match status" value="1"/>
</dbReference>
<evidence type="ECO:0000313" key="5">
    <source>
        <dbReference type="EMBL" id="SMG50076.1"/>
    </source>
</evidence>
<evidence type="ECO:0000256" key="1">
    <source>
        <dbReference type="ARBA" id="ARBA00023015"/>
    </source>
</evidence>
<evidence type="ECO:0000313" key="6">
    <source>
        <dbReference type="Proteomes" id="UP000193420"/>
    </source>
</evidence>
<dbReference type="STRING" id="188872.SAMN03080602_03925"/>
<dbReference type="InterPro" id="IPR018060">
    <property type="entry name" value="HTH_AraC"/>
</dbReference>
<dbReference type="Gene3D" id="1.10.10.60">
    <property type="entry name" value="Homeodomain-like"/>
    <property type="match status" value="1"/>
</dbReference>
<dbReference type="Pfam" id="PF12833">
    <property type="entry name" value="HTH_18"/>
    <property type="match status" value="1"/>
</dbReference>
<evidence type="ECO:0000256" key="3">
    <source>
        <dbReference type="ARBA" id="ARBA00023163"/>
    </source>
</evidence>
<keyword evidence="1" id="KW-0805">Transcription regulation</keyword>
<dbReference type="GO" id="GO:0043565">
    <property type="term" value="F:sequence-specific DNA binding"/>
    <property type="evidence" value="ECO:0007669"/>
    <property type="project" value="InterPro"/>
</dbReference>